<dbReference type="EMBL" id="BOMQ01000050">
    <property type="protein sequence ID" value="GIE50500.1"/>
    <property type="molecule type" value="Genomic_DNA"/>
</dbReference>
<gene>
    <name evidence="3" type="ORF">Ani05nite_40340</name>
</gene>
<keyword evidence="4" id="KW-1185">Reference proteome</keyword>
<evidence type="ECO:0000256" key="1">
    <source>
        <dbReference type="SAM" id="MobiDB-lite"/>
    </source>
</evidence>
<accession>A0A919JJJ3</accession>
<evidence type="ECO:0000313" key="3">
    <source>
        <dbReference type="EMBL" id="GIE50500.1"/>
    </source>
</evidence>
<evidence type="ECO:0000256" key="2">
    <source>
        <dbReference type="SAM" id="Phobius"/>
    </source>
</evidence>
<evidence type="ECO:0000313" key="4">
    <source>
        <dbReference type="Proteomes" id="UP000647172"/>
    </source>
</evidence>
<reference evidence="3" key="1">
    <citation type="submission" date="2021-01" db="EMBL/GenBank/DDBJ databases">
        <title>Whole genome shotgun sequence of Actinoplanes nipponensis NBRC 14063.</title>
        <authorList>
            <person name="Komaki H."/>
            <person name="Tamura T."/>
        </authorList>
    </citation>
    <scope>NUCLEOTIDE SEQUENCE</scope>
    <source>
        <strain evidence="3">NBRC 14063</strain>
    </source>
</reference>
<sequence length="706" mass="73992">MRGPAGRPARLTAECALLGLVAGAAVVAPWTRAGYLLLLDWVSGPHQAINPGLYGLDPAALDALPYRLATQVLREAVGPGATSWLMILLYFPLAAGGVSALVRGGRLRRYPAALFVCCNPFVVERIQAGHVPFLVSVALLCWLLASALHARRRGHWFAARPAGWYALAMAVGPHAAWLGGAGLLAVALLPRPRRTDLVRTVLVVCAAGGIYAYALAVLASAILTVRVGAGDLQVYAPHAGPGGLPATLVSLRGFWRGAADSSPQLGLGFAPAALMVVAALTGLVRLVRHDRATGTVLAVLAPAGLLLGAGIHGPLAAAYQAAFDLVPLFAAMREQQKWVALTMIAYAAGIGAAVEGLAVACRRARLPVLRLTAAGTLLAVSTVYVAVAPSLFWGLGGSVPVSNYPASWYAADAMMGAGDEAVLFLPWHEYQPFTFTGSRTVATPAAAFFRRPVLSSDAVELGPVRTNSVSRRMAYVQRLVAAGGAGGLGRLVAPLGVRYVALARDRETGVYAWLERQGDLTRILRTPDLDLYRVEPAGTGRVVAARSGDYARAVGWAARGALGTEAVLVDGPDRGPVPSSSSGGIHRVSSTSWRVRAGAPGWVVIPEEWSPGWAAGGRPTRRTVAGTLAVEVGAGAVTVRYTPWRWLRLGLITSLLSLVVLLVAGLVEHRRELSQWWAVPGASAGSGPRPGRSRGIRRPRRRSAAS</sequence>
<organism evidence="3 4">
    <name type="scientific">Actinoplanes nipponensis</name>
    <dbReference type="NCBI Taxonomy" id="135950"/>
    <lineage>
        <taxon>Bacteria</taxon>
        <taxon>Bacillati</taxon>
        <taxon>Actinomycetota</taxon>
        <taxon>Actinomycetes</taxon>
        <taxon>Micromonosporales</taxon>
        <taxon>Micromonosporaceae</taxon>
        <taxon>Actinoplanes</taxon>
    </lineage>
</organism>
<keyword evidence="2" id="KW-1133">Transmembrane helix</keyword>
<feature type="compositionally biased region" description="Basic residues" evidence="1">
    <location>
        <begin position="691"/>
        <end position="706"/>
    </location>
</feature>
<protein>
    <submittedName>
        <fullName evidence="3">Uncharacterized protein</fullName>
    </submittedName>
</protein>
<name>A0A919JJJ3_9ACTN</name>
<feature type="region of interest" description="Disordered" evidence="1">
    <location>
        <begin position="681"/>
        <end position="706"/>
    </location>
</feature>
<feature type="transmembrane region" description="Helical" evidence="2">
    <location>
        <begin position="81"/>
        <end position="102"/>
    </location>
</feature>
<dbReference type="AlphaFoldDB" id="A0A919JJJ3"/>
<feature type="transmembrane region" description="Helical" evidence="2">
    <location>
        <begin position="296"/>
        <end position="318"/>
    </location>
</feature>
<keyword evidence="2" id="KW-0812">Transmembrane</keyword>
<dbReference type="RefSeq" id="WP_203770331.1">
    <property type="nucleotide sequence ID" value="NZ_BAAAYJ010000026.1"/>
</dbReference>
<feature type="transmembrane region" description="Helical" evidence="2">
    <location>
        <begin position="265"/>
        <end position="284"/>
    </location>
</feature>
<feature type="transmembrane region" description="Helical" evidence="2">
    <location>
        <begin position="371"/>
        <end position="395"/>
    </location>
</feature>
<feature type="compositionally biased region" description="Low complexity" evidence="1">
    <location>
        <begin position="681"/>
        <end position="690"/>
    </location>
</feature>
<feature type="transmembrane region" description="Helical" evidence="2">
    <location>
        <begin position="131"/>
        <end position="150"/>
    </location>
</feature>
<feature type="transmembrane region" description="Helical" evidence="2">
    <location>
        <begin position="338"/>
        <end position="359"/>
    </location>
</feature>
<feature type="transmembrane region" description="Helical" evidence="2">
    <location>
        <begin position="646"/>
        <end position="667"/>
    </location>
</feature>
<feature type="transmembrane region" description="Helical" evidence="2">
    <location>
        <begin position="162"/>
        <end position="189"/>
    </location>
</feature>
<proteinExistence type="predicted"/>
<feature type="transmembrane region" description="Helical" evidence="2">
    <location>
        <begin position="12"/>
        <end position="31"/>
    </location>
</feature>
<comment type="caution">
    <text evidence="3">The sequence shown here is derived from an EMBL/GenBank/DDBJ whole genome shotgun (WGS) entry which is preliminary data.</text>
</comment>
<keyword evidence="2" id="KW-0472">Membrane</keyword>
<feature type="transmembrane region" description="Helical" evidence="2">
    <location>
        <begin position="201"/>
        <end position="223"/>
    </location>
</feature>
<dbReference type="Proteomes" id="UP000647172">
    <property type="component" value="Unassembled WGS sequence"/>
</dbReference>